<proteinExistence type="predicted"/>
<dbReference type="EMBL" id="LR134141">
    <property type="protein sequence ID" value="VEA00154.1"/>
    <property type="molecule type" value="Genomic_DNA"/>
</dbReference>
<gene>
    <name evidence="1" type="ORF">NCTC5773_00103</name>
</gene>
<dbReference type="AlphaFoldDB" id="A0A6D2G2Z2"/>
<dbReference type="Proteomes" id="UP000267858">
    <property type="component" value="Chromosome"/>
</dbReference>
<protein>
    <submittedName>
        <fullName evidence="1">Transposase</fullName>
    </submittedName>
</protein>
<dbReference type="RefSeq" id="WP_170252157.1">
    <property type="nucleotide sequence ID" value="NZ_DACWUI010000009.1"/>
</dbReference>
<evidence type="ECO:0000313" key="1">
    <source>
        <dbReference type="EMBL" id="VEA00154.1"/>
    </source>
</evidence>
<reference evidence="1 2" key="1">
    <citation type="submission" date="2018-12" db="EMBL/GenBank/DDBJ databases">
        <authorList>
            <consortium name="Pathogen Informatics"/>
        </authorList>
    </citation>
    <scope>NUCLEOTIDE SEQUENCE [LARGE SCALE GENOMIC DNA]</scope>
    <source>
        <strain evidence="1 2">NCTC5773</strain>
    </source>
</reference>
<evidence type="ECO:0000313" key="2">
    <source>
        <dbReference type="Proteomes" id="UP000267858"/>
    </source>
</evidence>
<accession>A0A6D2G2Z2</accession>
<organism evidence="1 2">
    <name type="scientific">Salmonella enterica subsp. salamae</name>
    <dbReference type="NCBI Taxonomy" id="59202"/>
    <lineage>
        <taxon>Bacteria</taxon>
        <taxon>Pseudomonadati</taxon>
        <taxon>Pseudomonadota</taxon>
        <taxon>Gammaproteobacteria</taxon>
        <taxon>Enterobacterales</taxon>
        <taxon>Enterobacteriaceae</taxon>
        <taxon>Salmonella</taxon>
    </lineage>
</organism>
<sequence length="52" mass="6134">MREARLTEHQNIVVIKLAEARRTVKDIFQEAVISELTDYIYGHWISPHLVSR</sequence>
<name>A0A6D2G2Z2_SALER</name>